<dbReference type="Pfam" id="PF05899">
    <property type="entry name" value="Cupin_3"/>
    <property type="match status" value="1"/>
</dbReference>
<accession>A0A0Q0AQG8</accession>
<dbReference type="InterPro" id="IPR008579">
    <property type="entry name" value="UGlyAH_Cupin_dom"/>
</dbReference>
<dbReference type="AlphaFoldDB" id="A0A0Q0AQG8"/>
<dbReference type="EMBL" id="LJRC01000152">
    <property type="protein sequence ID" value="KPY36102.1"/>
    <property type="molecule type" value="Genomic_DNA"/>
</dbReference>
<protein>
    <recommendedName>
        <fullName evidence="1">(S)-ureidoglycine aminohydrolase cupin domain-containing protein</fullName>
    </recommendedName>
</protein>
<evidence type="ECO:0000259" key="1">
    <source>
        <dbReference type="Pfam" id="PF05899"/>
    </source>
</evidence>
<dbReference type="Proteomes" id="UP000050562">
    <property type="component" value="Unassembled WGS sequence"/>
</dbReference>
<dbReference type="InterPro" id="IPR014710">
    <property type="entry name" value="RmlC-like_jellyroll"/>
</dbReference>
<evidence type="ECO:0000313" key="3">
    <source>
        <dbReference type="Proteomes" id="UP000050562"/>
    </source>
</evidence>
<dbReference type="Gene3D" id="2.60.120.10">
    <property type="entry name" value="Jelly Rolls"/>
    <property type="match status" value="2"/>
</dbReference>
<organism evidence="2 3">
    <name type="scientific">Pseudomonas syringae pv. primulae</name>
    <dbReference type="NCBI Taxonomy" id="251707"/>
    <lineage>
        <taxon>Bacteria</taxon>
        <taxon>Pseudomonadati</taxon>
        <taxon>Pseudomonadota</taxon>
        <taxon>Gammaproteobacteria</taxon>
        <taxon>Pseudomonadales</taxon>
        <taxon>Pseudomonadaceae</taxon>
        <taxon>Pseudomonas</taxon>
    </lineage>
</organism>
<feature type="domain" description="(S)-ureidoglycine aminohydrolase cupin" evidence="1">
    <location>
        <begin position="180"/>
        <end position="248"/>
    </location>
</feature>
<evidence type="ECO:0000313" key="2">
    <source>
        <dbReference type="EMBL" id="KPY36102.1"/>
    </source>
</evidence>
<proteinExistence type="predicted"/>
<dbReference type="PATRIC" id="fig|251707.3.peg.5190"/>
<name>A0A0Q0AQG8_9PSED</name>
<dbReference type="InterPro" id="IPR011051">
    <property type="entry name" value="RmlC_Cupin_sf"/>
</dbReference>
<dbReference type="PANTHER" id="PTHR40943">
    <property type="entry name" value="CYTOPLASMIC PROTEIN-RELATED"/>
    <property type="match status" value="1"/>
</dbReference>
<dbReference type="CDD" id="cd02227">
    <property type="entry name" value="cupin_TM1112-like"/>
    <property type="match status" value="1"/>
</dbReference>
<comment type="caution">
    <text evidence="2">The sequence shown here is derived from an EMBL/GenBank/DDBJ whole genome shotgun (WGS) entry which is preliminary data.</text>
</comment>
<gene>
    <name evidence="2" type="ORF">ALO52_03944</name>
</gene>
<reference evidence="2 3" key="1">
    <citation type="submission" date="2015-09" db="EMBL/GenBank/DDBJ databases">
        <title>Genome announcement of multiple Pseudomonas syringae strains.</title>
        <authorList>
            <person name="Thakur S."/>
            <person name="Wang P.W."/>
            <person name="Gong Y."/>
            <person name="Weir B.S."/>
            <person name="Guttman D.S."/>
        </authorList>
    </citation>
    <scope>NUCLEOTIDE SEQUENCE [LARGE SCALE GENOMIC DNA]</scope>
    <source>
        <strain evidence="2 3">ICMP3956</strain>
    </source>
</reference>
<dbReference type="SUPFAM" id="SSF51182">
    <property type="entry name" value="RmlC-like cupins"/>
    <property type="match status" value="2"/>
</dbReference>
<sequence>MLRDSPHNILETRTMPEPTVLLLARADHSPVDTEFTPGPLDASDPFANERRTAFVDEAGIAAGVVHSSTSVSVDAYPYTEMLVVHRGVVTLNPGADSITISTGESAVIGRGTQVRIEAQPDSLWAFCAATQATGPDKPGVTHLDRLAMLTPSSPPDPAIMISALPQCRSNNLFEDIASTLRMGVWDSTPYERISRPHRIHELMNLIEGSVTLGIEGGEAVVVKTGDTVFVAQGAPCKWTSTGYVRKFYAVT</sequence>
<dbReference type="PANTHER" id="PTHR40943:SF1">
    <property type="entry name" value="CYTOPLASMIC PROTEIN"/>
    <property type="match status" value="1"/>
</dbReference>